<dbReference type="EMBL" id="JASBWV010000003">
    <property type="protein sequence ID" value="KAJ9127163.1"/>
    <property type="molecule type" value="Genomic_DNA"/>
</dbReference>
<dbReference type="Proteomes" id="UP001234202">
    <property type="component" value="Unassembled WGS sequence"/>
</dbReference>
<name>A0ACC2XT06_9TREE</name>
<protein>
    <submittedName>
        <fullName evidence="1">Uncharacterized protein</fullName>
    </submittedName>
</protein>
<sequence length="209" mass="22357">MGASDVPKDDVWGHCNQGGISVWDRSSKGPVIEASALRGYRERDREMKDALFRESTPPPSSTTVPFQDRGDRDLTDDMRLPERAGSVANADRAHLATSDGVPTGPPVGQVHEEEEEEDYEAMIAAAEAEAEEAQRELASTTSAKMQVSGGAAETGDQAGDDDEFPPISIDEQEVAMMSSTPATARPNVGSVAHGGEDEYEDDWAAMDGM</sequence>
<evidence type="ECO:0000313" key="1">
    <source>
        <dbReference type="EMBL" id="KAJ9127163.1"/>
    </source>
</evidence>
<organism evidence="1 2">
    <name type="scientific">Naganishia onofrii</name>
    <dbReference type="NCBI Taxonomy" id="1851511"/>
    <lineage>
        <taxon>Eukaryota</taxon>
        <taxon>Fungi</taxon>
        <taxon>Dikarya</taxon>
        <taxon>Basidiomycota</taxon>
        <taxon>Agaricomycotina</taxon>
        <taxon>Tremellomycetes</taxon>
        <taxon>Filobasidiales</taxon>
        <taxon>Filobasidiaceae</taxon>
        <taxon>Naganishia</taxon>
    </lineage>
</organism>
<keyword evidence="2" id="KW-1185">Reference proteome</keyword>
<comment type="caution">
    <text evidence="1">The sequence shown here is derived from an EMBL/GenBank/DDBJ whole genome shotgun (WGS) entry which is preliminary data.</text>
</comment>
<evidence type="ECO:0000313" key="2">
    <source>
        <dbReference type="Proteomes" id="UP001234202"/>
    </source>
</evidence>
<proteinExistence type="predicted"/>
<gene>
    <name evidence="1" type="ORF">QFC24_001400</name>
</gene>
<reference evidence="1" key="1">
    <citation type="submission" date="2023-04" db="EMBL/GenBank/DDBJ databases">
        <title>Draft Genome sequencing of Naganishia species isolated from polar environments using Oxford Nanopore Technology.</title>
        <authorList>
            <person name="Leo P."/>
            <person name="Venkateswaran K."/>
        </authorList>
    </citation>
    <scope>NUCLEOTIDE SEQUENCE</scope>
    <source>
        <strain evidence="1">DBVPG 5303</strain>
    </source>
</reference>
<accession>A0ACC2XT06</accession>